<reference evidence="2 3" key="1">
    <citation type="journal article" date="2024" name="Front Chem Biol">
        <title>Unveiling the potential of Daldinia eschscholtzii MFLUCC 19-0629 through bioactivity and bioinformatics studies for enhanced sustainable agriculture production.</title>
        <authorList>
            <person name="Brooks S."/>
            <person name="Weaver J.A."/>
            <person name="Klomchit A."/>
            <person name="Alharthi S.A."/>
            <person name="Onlamun T."/>
            <person name="Nurani R."/>
            <person name="Vong T.K."/>
            <person name="Alberti F."/>
            <person name="Greco C."/>
        </authorList>
    </citation>
    <scope>NUCLEOTIDE SEQUENCE [LARGE SCALE GENOMIC DNA]</scope>
    <source>
        <strain evidence="2">MFLUCC 19-0629</strain>
    </source>
</reference>
<name>A0AAX6MM38_9PEZI</name>
<accession>A0AAX6MM38</accession>
<evidence type="ECO:0000313" key="3">
    <source>
        <dbReference type="Proteomes" id="UP001369815"/>
    </source>
</evidence>
<dbReference type="EMBL" id="JBANMG010000005">
    <property type="protein sequence ID" value="KAK6953546.1"/>
    <property type="molecule type" value="Genomic_DNA"/>
</dbReference>
<comment type="caution">
    <text evidence="2">The sequence shown here is derived from an EMBL/GenBank/DDBJ whole genome shotgun (WGS) entry which is preliminary data.</text>
</comment>
<dbReference type="Proteomes" id="UP001369815">
    <property type="component" value="Unassembled WGS sequence"/>
</dbReference>
<gene>
    <name evidence="2" type="ORF">Daesc_005851</name>
</gene>
<evidence type="ECO:0000256" key="1">
    <source>
        <dbReference type="SAM" id="MobiDB-lite"/>
    </source>
</evidence>
<organism evidence="2 3">
    <name type="scientific">Daldinia eschscholtzii</name>
    <dbReference type="NCBI Taxonomy" id="292717"/>
    <lineage>
        <taxon>Eukaryota</taxon>
        <taxon>Fungi</taxon>
        <taxon>Dikarya</taxon>
        <taxon>Ascomycota</taxon>
        <taxon>Pezizomycotina</taxon>
        <taxon>Sordariomycetes</taxon>
        <taxon>Xylariomycetidae</taxon>
        <taxon>Xylariales</taxon>
        <taxon>Hypoxylaceae</taxon>
        <taxon>Daldinia</taxon>
    </lineage>
</organism>
<keyword evidence="3" id="KW-1185">Reference proteome</keyword>
<sequence>MEKDQVERDIQKPVNFEPTQATSEQDSPSITPMPFPQLGESNPRDHTKLLSLVNNILAEQEQAGSPPPVKAPVEENRRYRPTDYIVQGAGSQFDNSQSTRPAEKGEALEGTFNNSPTDCRKAPTSSNPELGASNTSSDAMGTDTISVFEAI</sequence>
<feature type="compositionally biased region" description="Polar residues" evidence="1">
    <location>
        <begin position="89"/>
        <end position="100"/>
    </location>
</feature>
<proteinExistence type="predicted"/>
<dbReference type="AlphaFoldDB" id="A0AAX6MM38"/>
<feature type="compositionally biased region" description="Polar residues" evidence="1">
    <location>
        <begin position="111"/>
        <end position="145"/>
    </location>
</feature>
<protein>
    <submittedName>
        <fullName evidence="2">Uncharacterized protein</fullName>
    </submittedName>
</protein>
<evidence type="ECO:0000313" key="2">
    <source>
        <dbReference type="EMBL" id="KAK6953546.1"/>
    </source>
</evidence>
<feature type="region of interest" description="Disordered" evidence="1">
    <location>
        <begin position="1"/>
        <end position="46"/>
    </location>
</feature>
<feature type="region of interest" description="Disordered" evidence="1">
    <location>
        <begin position="85"/>
        <end position="151"/>
    </location>
</feature>
<feature type="compositionally biased region" description="Polar residues" evidence="1">
    <location>
        <begin position="17"/>
        <end position="30"/>
    </location>
</feature>
<feature type="compositionally biased region" description="Basic and acidic residues" evidence="1">
    <location>
        <begin position="1"/>
        <end position="11"/>
    </location>
</feature>